<proteinExistence type="predicted"/>
<evidence type="ECO:0000313" key="2">
    <source>
        <dbReference type="EMBL" id="GGM14237.1"/>
    </source>
</evidence>
<gene>
    <name evidence="2" type="primary">aac</name>
    <name evidence="2" type="ORF">GCM10011594_37830</name>
</gene>
<dbReference type="CDD" id="cd04301">
    <property type="entry name" value="NAT_SF"/>
    <property type="match status" value="1"/>
</dbReference>
<reference evidence="2" key="2">
    <citation type="submission" date="2020-09" db="EMBL/GenBank/DDBJ databases">
        <authorList>
            <person name="Sun Q."/>
            <person name="Zhou Y."/>
        </authorList>
    </citation>
    <scope>NUCLEOTIDE SEQUENCE</scope>
    <source>
        <strain evidence="2">CGMCC 4.7308</strain>
    </source>
</reference>
<dbReference type="EMBL" id="BMNA01000012">
    <property type="protein sequence ID" value="GGM14237.1"/>
    <property type="molecule type" value="Genomic_DNA"/>
</dbReference>
<organism evidence="2 3">
    <name type="scientific">Nakamurella endophytica</name>
    <dbReference type="NCBI Taxonomy" id="1748367"/>
    <lineage>
        <taxon>Bacteria</taxon>
        <taxon>Bacillati</taxon>
        <taxon>Actinomycetota</taxon>
        <taxon>Actinomycetes</taxon>
        <taxon>Nakamurellales</taxon>
        <taxon>Nakamurellaceae</taxon>
        <taxon>Nakamurella</taxon>
    </lineage>
</organism>
<dbReference type="SUPFAM" id="SSF55729">
    <property type="entry name" value="Acyl-CoA N-acyltransferases (Nat)"/>
    <property type="match status" value="1"/>
</dbReference>
<dbReference type="PROSITE" id="PS51186">
    <property type="entry name" value="GNAT"/>
    <property type="match status" value="1"/>
</dbReference>
<evidence type="ECO:0000259" key="1">
    <source>
        <dbReference type="PROSITE" id="PS51186"/>
    </source>
</evidence>
<feature type="domain" description="N-acetyltransferase" evidence="1">
    <location>
        <begin position="10"/>
        <end position="161"/>
    </location>
</feature>
<keyword evidence="3" id="KW-1185">Reference proteome</keyword>
<comment type="caution">
    <text evidence="2">The sequence shown here is derived from an EMBL/GenBank/DDBJ whole genome shotgun (WGS) entry which is preliminary data.</text>
</comment>
<sequence>MTADSALWVGHTAQLPPDLAEQARAVCDRAFAGDFDDADWAHALGGLHALVLRDGRVLAHGALVARGLWHAGRPLRAGYVEAVAVDPDHRRRGHGGAVLAVLEDAARRVHQAGALSTSDAGRRLYLSRGWVPWRGPTAVLEPGGVRRTPDDDDAVLVLPGTVPLDPDRLLVCDGRDGDPW</sequence>
<dbReference type="Pfam" id="PF00583">
    <property type="entry name" value="Acetyltransf_1"/>
    <property type="match status" value="1"/>
</dbReference>
<dbReference type="RefSeq" id="WP_229674636.1">
    <property type="nucleotide sequence ID" value="NZ_BMNA01000012.1"/>
</dbReference>
<dbReference type="GO" id="GO:0016747">
    <property type="term" value="F:acyltransferase activity, transferring groups other than amino-acyl groups"/>
    <property type="evidence" value="ECO:0007669"/>
    <property type="project" value="InterPro"/>
</dbReference>
<dbReference type="AlphaFoldDB" id="A0A917WLS8"/>
<dbReference type="Proteomes" id="UP000655208">
    <property type="component" value="Unassembled WGS sequence"/>
</dbReference>
<evidence type="ECO:0000313" key="3">
    <source>
        <dbReference type="Proteomes" id="UP000655208"/>
    </source>
</evidence>
<dbReference type="InterPro" id="IPR000182">
    <property type="entry name" value="GNAT_dom"/>
</dbReference>
<protein>
    <submittedName>
        <fullName evidence="2">Aminoglycoside N-acetyltransferase AAC(2')-Ie</fullName>
    </submittedName>
</protein>
<name>A0A917WLS8_9ACTN</name>
<accession>A0A917WLS8</accession>
<dbReference type="Gene3D" id="3.40.630.30">
    <property type="match status" value="1"/>
</dbReference>
<dbReference type="InterPro" id="IPR016181">
    <property type="entry name" value="Acyl_CoA_acyltransferase"/>
</dbReference>
<reference evidence="2" key="1">
    <citation type="journal article" date="2014" name="Int. J. Syst. Evol. Microbiol.">
        <title>Complete genome sequence of Corynebacterium casei LMG S-19264T (=DSM 44701T), isolated from a smear-ripened cheese.</title>
        <authorList>
            <consortium name="US DOE Joint Genome Institute (JGI-PGF)"/>
            <person name="Walter F."/>
            <person name="Albersmeier A."/>
            <person name="Kalinowski J."/>
            <person name="Ruckert C."/>
        </authorList>
    </citation>
    <scope>NUCLEOTIDE SEQUENCE</scope>
    <source>
        <strain evidence="2">CGMCC 4.7308</strain>
    </source>
</reference>